<dbReference type="Proteomes" id="UP000595140">
    <property type="component" value="Unassembled WGS sequence"/>
</dbReference>
<organism evidence="1 2">
    <name type="scientific">Cuscuta campestris</name>
    <dbReference type="NCBI Taxonomy" id="132261"/>
    <lineage>
        <taxon>Eukaryota</taxon>
        <taxon>Viridiplantae</taxon>
        <taxon>Streptophyta</taxon>
        <taxon>Embryophyta</taxon>
        <taxon>Tracheophyta</taxon>
        <taxon>Spermatophyta</taxon>
        <taxon>Magnoliopsida</taxon>
        <taxon>eudicotyledons</taxon>
        <taxon>Gunneridae</taxon>
        <taxon>Pentapetalae</taxon>
        <taxon>asterids</taxon>
        <taxon>lamiids</taxon>
        <taxon>Solanales</taxon>
        <taxon>Convolvulaceae</taxon>
        <taxon>Cuscuteae</taxon>
        <taxon>Cuscuta</taxon>
        <taxon>Cuscuta subgen. Grammica</taxon>
        <taxon>Cuscuta sect. Cleistogrammica</taxon>
    </lineage>
</organism>
<dbReference type="OrthoDB" id="1275330at2759"/>
<dbReference type="PANTHER" id="PTHR34199:SF4">
    <property type="entry name" value="ARM REPEAT SUPERFAMILY PROTEIN"/>
    <property type="match status" value="1"/>
</dbReference>
<sequence>MVDDLSKVTKSSTTDIANIRSAKVRTWKAVADIYEIFLAAYCGRALPSNALSVLALKAGEFLEMNILDILGDKILNSQTDAPADILQRLISTLDICASRTCSLPLETVELIPPHCIKFSLTCLQKLFLLSRHM</sequence>
<dbReference type="PANTHER" id="PTHR34199">
    <property type="entry name" value="NUMOD3 MOTIF FAMILY PROTEIN, EXPRESSED"/>
    <property type="match status" value="1"/>
</dbReference>
<gene>
    <name evidence="1" type="ORF">CCAM_LOCUS7519</name>
</gene>
<evidence type="ECO:0000313" key="1">
    <source>
        <dbReference type="EMBL" id="VFQ65743.1"/>
    </source>
</evidence>
<keyword evidence="2" id="KW-1185">Reference proteome</keyword>
<protein>
    <submittedName>
        <fullName evidence="1">Uncharacterized protein</fullName>
    </submittedName>
</protein>
<proteinExistence type="predicted"/>
<evidence type="ECO:0000313" key="2">
    <source>
        <dbReference type="Proteomes" id="UP000595140"/>
    </source>
</evidence>
<name>A0A484KJ17_9ASTE</name>
<reference evidence="1 2" key="1">
    <citation type="submission" date="2018-04" db="EMBL/GenBank/DDBJ databases">
        <authorList>
            <person name="Vogel A."/>
        </authorList>
    </citation>
    <scope>NUCLEOTIDE SEQUENCE [LARGE SCALE GENOMIC DNA]</scope>
</reference>
<dbReference type="AlphaFoldDB" id="A0A484KJ17"/>
<accession>A0A484KJ17</accession>
<dbReference type="EMBL" id="OOIL02000487">
    <property type="protein sequence ID" value="VFQ65743.1"/>
    <property type="molecule type" value="Genomic_DNA"/>
</dbReference>